<dbReference type="AlphaFoldDB" id="C4XI96"/>
<dbReference type="HOGENOM" id="CLU_2301284_0_0_7"/>
<dbReference type="Proteomes" id="UP000009071">
    <property type="component" value="Chromosome"/>
</dbReference>
<protein>
    <submittedName>
        <fullName evidence="1">Uncharacterized protein</fullName>
    </submittedName>
</protein>
<reference evidence="1 2" key="1">
    <citation type="journal article" date="2009" name="Genome Res.">
        <title>Whole genome sequence of Desulfovibrio magneticus strain RS-1 revealed common gene clusters in magnetotactic bacteria.</title>
        <authorList>
            <person name="Nakazawa H."/>
            <person name="Arakaki A."/>
            <person name="Narita-Yamada S."/>
            <person name="Yashiro I."/>
            <person name="Jinno K."/>
            <person name="Aoki N."/>
            <person name="Tsuruyama A."/>
            <person name="Okamura Y."/>
            <person name="Tanikawa S."/>
            <person name="Fujita N."/>
            <person name="Takeyama H."/>
            <person name="Matsunaga T."/>
        </authorList>
    </citation>
    <scope>NUCLEOTIDE SEQUENCE [LARGE SCALE GENOMIC DNA]</scope>
    <source>
        <strain evidence="2">ATCC 700980 / DSM 13731 / RS-1</strain>
    </source>
</reference>
<evidence type="ECO:0000313" key="1">
    <source>
        <dbReference type="EMBL" id="BAH74058.1"/>
    </source>
</evidence>
<organism evidence="1 2">
    <name type="scientific">Solidesulfovibrio magneticus (strain ATCC 700980 / DSM 13731 / RS-1)</name>
    <name type="common">Desulfovibrio magneticus</name>
    <dbReference type="NCBI Taxonomy" id="573370"/>
    <lineage>
        <taxon>Bacteria</taxon>
        <taxon>Pseudomonadati</taxon>
        <taxon>Thermodesulfobacteriota</taxon>
        <taxon>Desulfovibrionia</taxon>
        <taxon>Desulfovibrionales</taxon>
        <taxon>Desulfovibrionaceae</taxon>
        <taxon>Solidesulfovibrio</taxon>
    </lineage>
</organism>
<dbReference type="EMBL" id="AP010904">
    <property type="protein sequence ID" value="BAH74058.1"/>
    <property type="molecule type" value="Genomic_DNA"/>
</dbReference>
<gene>
    <name evidence="1" type="ordered locus">DMR_05670</name>
</gene>
<name>C4XI96_SOLM1</name>
<dbReference type="eggNOG" id="ENOG50318MM">
    <property type="taxonomic scope" value="Bacteria"/>
</dbReference>
<dbReference type="KEGG" id="dma:DMR_05670"/>
<accession>C4XI96</accession>
<evidence type="ECO:0000313" key="2">
    <source>
        <dbReference type="Proteomes" id="UP000009071"/>
    </source>
</evidence>
<sequence>MAFCPKLSYHLDSRPRPGAGNPAEAGSRSIAMSAKTASFAAVCPHCGQAVTATASSADVTAGSVSVKEKCQRCLGEFDAIAEADCLEWDDQCKVEMSRLG</sequence>
<dbReference type="STRING" id="573370.DMR_05670"/>
<keyword evidence="2" id="KW-1185">Reference proteome</keyword>
<proteinExistence type="predicted"/>